<keyword evidence="1" id="KW-0560">Oxidoreductase</keyword>
<dbReference type="InterPro" id="IPR050425">
    <property type="entry name" value="NAD(P)_dehydrat-like"/>
</dbReference>
<feature type="non-terminal residue" evidence="8">
    <location>
        <position position="803"/>
    </location>
</feature>
<comment type="similarity">
    <text evidence="3">Belongs to the NAD(P)-dependent epimerase/dehydratase family. Dihydroflavonol-4-reductase subfamily.</text>
</comment>
<evidence type="ECO:0000256" key="2">
    <source>
        <dbReference type="ARBA" id="ARBA00023157"/>
    </source>
</evidence>
<evidence type="ECO:0000256" key="1">
    <source>
        <dbReference type="ARBA" id="ARBA00023002"/>
    </source>
</evidence>
<dbReference type="InterPro" id="IPR013111">
    <property type="entry name" value="EGF_extracell"/>
</dbReference>
<keyword evidence="4" id="KW-0245">EGF-like domain</keyword>
<comment type="caution">
    <text evidence="4">Lacks conserved residue(s) required for the propagation of feature annotation.</text>
</comment>
<feature type="compositionally biased region" description="Polar residues" evidence="6">
    <location>
        <begin position="514"/>
        <end position="537"/>
    </location>
</feature>
<dbReference type="Gene3D" id="3.40.50.720">
    <property type="entry name" value="NAD(P)-binding Rossmann-like Domain"/>
    <property type="match status" value="1"/>
</dbReference>
<dbReference type="SUPFAM" id="SSF51735">
    <property type="entry name" value="NAD(P)-binding Rossmann-fold domains"/>
    <property type="match status" value="1"/>
</dbReference>
<dbReference type="PROSITE" id="PS00022">
    <property type="entry name" value="EGF_1"/>
    <property type="match status" value="1"/>
</dbReference>
<dbReference type="EMBL" id="CAXAMM010011356">
    <property type="protein sequence ID" value="CAK9025940.1"/>
    <property type="molecule type" value="Genomic_DNA"/>
</dbReference>
<dbReference type="Pfam" id="PF01370">
    <property type="entry name" value="Epimerase"/>
    <property type="match status" value="1"/>
</dbReference>
<accession>A0ABP0KHZ8</accession>
<keyword evidence="5" id="KW-0175">Coiled coil</keyword>
<organism evidence="8 9">
    <name type="scientific">Durusdinium trenchii</name>
    <dbReference type="NCBI Taxonomy" id="1381693"/>
    <lineage>
        <taxon>Eukaryota</taxon>
        <taxon>Sar</taxon>
        <taxon>Alveolata</taxon>
        <taxon>Dinophyceae</taxon>
        <taxon>Suessiales</taxon>
        <taxon>Symbiodiniaceae</taxon>
        <taxon>Durusdinium</taxon>
    </lineage>
</organism>
<keyword evidence="9" id="KW-1185">Reference proteome</keyword>
<dbReference type="Proteomes" id="UP001642464">
    <property type="component" value="Unassembled WGS sequence"/>
</dbReference>
<reference evidence="8 9" key="1">
    <citation type="submission" date="2024-02" db="EMBL/GenBank/DDBJ databases">
        <authorList>
            <person name="Chen Y."/>
            <person name="Shah S."/>
            <person name="Dougan E. K."/>
            <person name="Thang M."/>
            <person name="Chan C."/>
        </authorList>
    </citation>
    <scope>NUCLEOTIDE SEQUENCE [LARGE SCALE GENOMIC DNA]</scope>
</reference>
<dbReference type="InterPro" id="IPR036291">
    <property type="entry name" value="NAD(P)-bd_dom_sf"/>
</dbReference>
<evidence type="ECO:0000256" key="3">
    <source>
        <dbReference type="ARBA" id="ARBA00023445"/>
    </source>
</evidence>
<keyword evidence="2 4" id="KW-1015">Disulfide bond</keyword>
<dbReference type="PRINTS" id="PR00011">
    <property type="entry name" value="EGFLAMININ"/>
</dbReference>
<dbReference type="Pfam" id="PF07974">
    <property type="entry name" value="EGF_2"/>
    <property type="match status" value="1"/>
</dbReference>
<protein>
    <submittedName>
        <fullName evidence="8">Phenylacetaldehyde reductase (2-phenylethanol synthase)</fullName>
    </submittedName>
</protein>
<dbReference type="CDD" id="cd00055">
    <property type="entry name" value="EGF_Lam"/>
    <property type="match status" value="1"/>
</dbReference>
<evidence type="ECO:0000259" key="7">
    <source>
        <dbReference type="PROSITE" id="PS50026"/>
    </source>
</evidence>
<evidence type="ECO:0000313" key="8">
    <source>
        <dbReference type="EMBL" id="CAK9025940.1"/>
    </source>
</evidence>
<sequence length="803" mass="87528">MAASETTVLVSGASGYIGSVVVRALLDKGYRVRGTVRDTAKKAGHLQAWIDEGQSLELVQADLLDEASWDAACQGCDWVAHVASPFFIGCPPKEAEEKLYKPARNGTLNVLRAAQKAGVKRVVVTSSMAAVAGGHPREALENEPEKLWTDTSKVDPYAASKTFAERAAWDFVEEQTQAGNDVFTLAVINPTLVVGPPLSNASATSHDIVRRILKAEFPLGRMPNVAMSLVDVRDVADAHVQALERPEAAGKRFPCVGGSIWFVEWAALYREKLGPMGYKPAKGVIPYPILWLASLFDAGAKAVLSTVGKPPAQTDTRLIRDVLGIEFRDKNESRSAAARMARATRVAGGGGASGRRQVEDLEKHLAYIQWLRTQNQARMRQTMDHTKQLVRRDLRDSFALDDAQGRRTRLKGVEEDEASKPLVKIKAKLDKFAQEYQNEQREEKRRVAERRKQKALFSKMLETQHELQQRNIRYRHKKQELDAAAAKGEGVLGANHRVSVWVKDPPTDEPQLDGSKQGQPSVHSSGSTSHEQQQVSESNHRFGGQAKMKAIAGLAVVLGLVAVARGECPNQCSGHGRCTNYKMTLSTASTTVPAHQVPTGGGITTHGYDANTPKKDSCTCFQRVEDGNNVYAWTGADCSQRTCPHGYSWDSAPVAANSHHVYAECSNRGTCDRNTGVCQCFPGYEGKGCVRSSCPNQCSGHGKCKTLNEIAKLRSENTAWDSITEFSYSLIQYKNAWDAEKMQGCECDAGFRGADCSLIECPSAADPMGGLGKEAGRECAGRGICDYSKGECKCFQGYAGHDC</sequence>
<proteinExistence type="inferred from homology"/>
<gene>
    <name evidence="8" type="ORF">SCF082_LOCUS17286</name>
</gene>
<feature type="disulfide bond" evidence="4">
    <location>
        <begin position="680"/>
        <end position="689"/>
    </location>
</feature>
<feature type="region of interest" description="Disordered" evidence="6">
    <location>
        <begin position="501"/>
        <end position="542"/>
    </location>
</feature>
<dbReference type="PROSITE" id="PS01186">
    <property type="entry name" value="EGF_2"/>
    <property type="match status" value="1"/>
</dbReference>
<evidence type="ECO:0000256" key="4">
    <source>
        <dbReference type="PROSITE-ProRule" id="PRU00076"/>
    </source>
</evidence>
<dbReference type="PANTHER" id="PTHR10366:SF564">
    <property type="entry name" value="STEROL-4-ALPHA-CARBOXYLATE 3-DEHYDROGENASE, DECARBOXYLATING"/>
    <property type="match status" value="1"/>
</dbReference>
<dbReference type="CDD" id="cd05227">
    <property type="entry name" value="AR_SDR_e"/>
    <property type="match status" value="1"/>
</dbReference>
<evidence type="ECO:0000313" key="9">
    <source>
        <dbReference type="Proteomes" id="UP001642464"/>
    </source>
</evidence>
<dbReference type="Gene3D" id="2.10.25.10">
    <property type="entry name" value="Laminin"/>
    <property type="match status" value="1"/>
</dbReference>
<feature type="domain" description="EGF-like" evidence="7">
    <location>
        <begin position="655"/>
        <end position="690"/>
    </location>
</feature>
<name>A0ABP0KHZ8_9DINO</name>
<dbReference type="InterPro" id="IPR001509">
    <property type="entry name" value="Epimerase_deHydtase"/>
</dbReference>
<dbReference type="PROSITE" id="PS50026">
    <property type="entry name" value="EGF_3"/>
    <property type="match status" value="1"/>
</dbReference>
<dbReference type="InterPro" id="IPR002049">
    <property type="entry name" value="LE_dom"/>
</dbReference>
<dbReference type="InterPro" id="IPR000742">
    <property type="entry name" value="EGF"/>
</dbReference>
<evidence type="ECO:0000256" key="6">
    <source>
        <dbReference type="SAM" id="MobiDB-lite"/>
    </source>
</evidence>
<feature type="coiled-coil region" evidence="5">
    <location>
        <begin position="422"/>
        <end position="453"/>
    </location>
</feature>
<dbReference type="PANTHER" id="PTHR10366">
    <property type="entry name" value="NAD DEPENDENT EPIMERASE/DEHYDRATASE"/>
    <property type="match status" value="1"/>
</dbReference>
<comment type="caution">
    <text evidence="8">The sequence shown here is derived from an EMBL/GenBank/DDBJ whole genome shotgun (WGS) entry which is preliminary data.</text>
</comment>
<evidence type="ECO:0000256" key="5">
    <source>
        <dbReference type="SAM" id="Coils"/>
    </source>
</evidence>